<feature type="compositionally biased region" description="Pro residues" evidence="1">
    <location>
        <begin position="59"/>
        <end position="69"/>
    </location>
</feature>
<reference evidence="3" key="1">
    <citation type="journal article" date="2011" name="Genome Biol.">
        <title>Comparative genomics of the social amoebae Dictyostelium discoideum and Dictyostelium purpureum.</title>
        <authorList>
            <consortium name="US DOE Joint Genome Institute (JGI-PGF)"/>
            <person name="Sucgang R."/>
            <person name="Kuo A."/>
            <person name="Tian X."/>
            <person name="Salerno W."/>
            <person name="Parikh A."/>
            <person name="Feasley C.L."/>
            <person name="Dalin E."/>
            <person name="Tu H."/>
            <person name="Huang E."/>
            <person name="Barry K."/>
            <person name="Lindquist E."/>
            <person name="Shapiro H."/>
            <person name="Bruce D."/>
            <person name="Schmutz J."/>
            <person name="Salamov A."/>
            <person name="Fey P."/>
            <person name="Gaudet P."/>
            <person name="Anjard C."/>
            <person name="Babu M.M."/>
            <person name="Basu S."/>
            <person name="Bushmanova Y."/>
            <person name="van der Wel H."/>
            <person name="Katoh-Kurasawa M."/>
            <person name="Dinh C."/>
            <person name="Coutinho P.M."/>
            <person name="Saito T."/>
            <person name="Elias M."/>
            <person name="Schaap P."/>
            <person name="Kay R.R."/>
            <person name="Henrissat B."/>
            <person name="Eichinger L."/>
            <person name="Rivero F."/>
            <person name="Putnam N.H."/>
            <person name="West C.M."/>
            <person name="Loomis W.F."/>
            <person name="Chisholm R.L."/>
            <person name="Shaulsky G."/>
            <person name="Strassmann J.E."/>
            <person name="Queller D.C."/>
            <person name="Kuspa A."/>
            <person name="Grigoriev I.V."/>
        </authorList>
    </citation>
    <scope>NUCLEOTIDE SEQUENCE [LARGE SCALE GENOMIC DNA]</scope>
    <source>
        <strain evidence="3">QSDP1</strain>
    </source>
</reference>
<sequence length="167" mass="19087">MDNSERIRILVGLENRLARFQQPNQGTRRAEVRSLLEIERRRERFRQPNESANGNSTELPPPPPPPPSTPQNELHRDEDMKCNKCNLVITEGLHSNFECKCQKLAKTLIGYRAGVLSSTQRRRVRILIGNIQSLPNLNSTGFGNNPDQINIEGFIDNINNYNNNIKQ</sequence>
<dbReference type="VEuPathDB" id="AmoebaDB:DICPUDRAFT_78952"/>
<evidence type="ECO:0000256" key="1">
    <source>
        <dbReference type="SAM" id="MobiDB-lite"/>
    </source>
</evidence>
<dbReference type="Proteomes" id="UP000001064">
    <property type="component" value="Unassembled WGS sequence"/>
</dbReference>
<accession>F0ZL40</accession>
<evidence type="ECO:0000313" key="2">
    <source>
        <dbReference type="EMBL" id="EGC35324.1"/>
    </source>
</evidence>
<evidence type="ECO:0000313" key="3">
    <source>
        <dbReference type="Proteomes" id="UP000001064"/>
    </source>
</evidence>
<keyword evidence="3" id="KW-1185">Reference proteome</keyword>
<dbReference type="AlphaFoldDB" id="F0ZL40"/>
<gene>
    <name evidence="2" type="ORF">DICPUDRAFT_78952</name>
</gene>
<dbReference type="EMBL" id="GL871063">
    <property type="protein sequence ID" value="EGC35324.1"/>
    <property type="molecule type" value="Genomic_DNA"/>
</dbReference>
<name>F0ZL40_DICPU</name>
<dbReference type="RefSeq" id="XP_003288131.1">
    <property type="nucleotide sequence ID" value="XM_003288083.1"/>
</dbReference>
<feature type="region of interest" description="Disordered" evidence="1">
    <location>
        <begin position="40"/>
        <end position="75"/>
    </location>
</feature>
<feature type="compositionally biased region" description="Polar residues" evidence="1">
    <location>
        <begin position="48"/>
        <end position="58"/>
    </location>
</feature>
<dbReference type="KEGG" id="dpp:DICPUDRAFT_78952"/>
<dbReference type="InParanoid" id="F0ZL40"/>
<protein>
    <submittedName>
        <fullName evidence="2">Uncharacterized protein</fullName>
    </submittedName>
</protein>
<proteinExistence type="predicted"/>
<organism evidence="2 3">
    <name type="scientific">Dictyostelium purpureum</name>
    <name type="common">Slime mold</name>
    <dbReference type="NCBI Taxonomy" id="5786"/>
    <lineage>
        <taxon>Eukaryota</taxon>
        <taxon>Amoebozoa</taxon>
        <taxon>Evosea</taxon>
        <taxon>Eumycetozoa</taxon>
        <taxon>Dictyostelia</taxon>
        <taxon>Dictyosteliales</taxon>
        <taxon>Dictyosteliaceae</taxon>
        <taxon>Dictyostelium</taxon>
    </lineage>
</organism>
<dbReference type="GeneID" id="10501548"/>